<keyword evidence="2" id="KW-1185">Reference proteome</keyword>
<reference evidence="1 2" key="1">
    <citation type="journal article" date="2024" name="BMC Genomics">
        <title>De novo assembly and annotation of Popillia japonica's genome with initial clues to its potential as an invasive pest.</title>
        <authorList>
            <person name="Cucini C."/>
            <person name="Boschi S."/>
            <person name="Funari R."/>
            <person name="Cardaioli E."/>
            <person name="Iannotti N."/>
            <person name="Marturano G."/>
            <person name="Paoli F."/>
            <person name="Bruttini M."/>
            <person name="Carapelli A."/>
            <person name="Frati F."/>
            <person name="Nardi F."/>
        </authorList>
    </citation>
    <scope>NUCLEOTIDE SEQUENCE [LARGE SCALE GENOMIC DNA]</scope>
    <source>
        <strain evidence="1">DMR45628</strain>
    </source>
</reference>
<dbReference type="AlphaFoldDB" id="A0AAW1LWP0"/>
<proteinExistence type="predicted"/>
<protein>
    <submittedName>
        <fullName evidence="1">Uncharacterized protein</fullName>
    </submittedName>
</protein>
<organism evidence="1 2">
    <name type="scientific">Popillia japonica</name>
    <name type="common">Japanese beetle</name>
    <dbReference type="NCBI Taxonomy" id="7064"/>
    <lineage>
        <taxon>Eukaryota</taxon>
        <taxon>Metazoa</taxon>
        <taxon>Ecdysozoa</taxon>
        <taxon>Arthropoda</taxon>
        <taxon>Hexapoda</taxon>
        <taxon>Insecta</taxon>
        <taxon>Pterygota</taxon>
        <taxon>Neoptera</taxon>
        <taxon>Endopterygota</taxon>
        <taxon>Coleoptera</taxon>
        <taxon>Polyphaga</taxon>
        <taxon>Scarabaeiformia</taxon>
        <taxon>Scarabaeidae</taxon>
        <taxon>Rutelinae</taxon>
        <taxon>Popillia</taxon>
    </lineage>
</organism>
<sequence length="113" mass="13036">MHGENSENSGKYSICLAFPQRINIPNLIQSWPAQCSFAREVRHGISPRLNNLNYKVVNVREKVKRKKTDKKVYGKKTGEEEGGFVVIDSNRKVRKNRIMGGINVTRKLTTYNW</sequence>
<accession>A0AAW1LWP0</accession>
<evidence type="ECO:0000313" key="1">
    <source>
        <dbReference type="EMBL" id="KAK9738179.1"/>
    </source>
</evidence>
<name>A0AAW1LWP0_POPJA</name>
<gene>
    <name evidence="1" type="ORF">QE152_g10091</name>
</gene>
<dbReference type="Proteomes" id="UP001458880">
    <property type="component" value="Unassembled WGS sequence"/>
</dbReference>
<comment type="caution">
    <text evidence="1">The sequence shown here is derived from an EMBL/GenBank/DDBJ whole genome shotgun (WGS) entry which is preliminary data.</text>
</comment>
<evidence type="ECO:0000313" key="2">
    <source>
        <dbReference type="Proteomes" id="UP001458880"/>
    </source>
</evidence>
<dbReference type="EMBL" id="JASPKY010000089">
    <property type="protein sequence ID" value="KAK9738179.1"/>
    <property type="molecule type" value="Genomic_DNA"/>
</dbReference>